<keyword evidence="3 6" id="KW-0812">Transmembrane</keyword>
<dbReference type="EMBL" id="FOHA01000006">
    <property type="protein sequence ID" value="SER79679.1"/>
    <property type="molecule type" value="Genomic_DNA"/>
</dbReference>
<protein>
    <submittedName>
        <fullName evidence="7">Uncharacterized membrane protein YfcC, ion transporter superfamily</fullName>
    </submittedName>
</protein>
<evidence type="ECO:0000256" key="4">
    <source>
        <dbReference type="ARBA" id="ARBA00022989"/>
    </source>
</evidence>
<dbReference type="Pfam" id="PF03606">
    <property type="entry name" value="DcuC"/>
    <property type="match status" value="1"/>
</dbReference>
<dbReference type="AlphaFoldDB" id="A0A1H9S689"/>
<feature type="transmembrane region" description="Helical" evidence="6">
    <location>
        <begin position="145"/>
        <end position="168"/>
    </location>
</feature>
<evidence type="ECO:0000256" key="3">
    <source>
        <dbReference type="ARBA" id="ARBA00022692"/>
    </source>
</evidence>
<feature type="transmembrane region" description="Helical" evidence="6">
    <location>
        <begin position="200"/>
        <end position="219"/>
    </location>
</feature>
<evidence type="ECO:0000256" key="5">
    <source>
        <dbReference type="ARBA" id="ARBA00023136"/>
    </source>
</evidence>
<sequence>MENVKKKKFQMPSSYTVLFLIIGIIAILTWIIPAGQYDVNDAGGVIAGTYQHTAASPQGIWDVLMAPINGMLGTDSTSGAIEISLFILVIGGFLGIVTYTGAIDAGIGSVVKKNKGKEKRLIPILMILFALGGSTFGMAEETMAFYPLLIPVMVAVGLDTVVAVAIILVGSQIGCLASTVNPFATGVASQAVGITPGDGIIWRVVLLVLGTGLGIWYVYQYASKIEKDPKRSLVYENRQADLAAFKITEEPEAMDKRKKSVLILFMLTFVIMIIGLIPWDAINENWTFFIDLNKWIANIPFLGNLIGQNVAPLGTWYFREITTLMLLMSIVVAFVYGLGEEKFVSTFIAGAKDLLSVALIVAIARGIQVVMNDGNITATVLHLGEQGLSGLSSAVFTILTYIFYIPMSFLIPSTSGLAAATMGIIGPMGEFANVPTHLVVTAYQAGSGIVNLITPTSGVVMGALAIAHIEYGTWVKFIWKLMLMLFILTCLVLGVASVIA</sequence>
<comment type="subcellular location">
    <subcellularLocation>
        <location evidence="1">Cell membrane</location>
        <topology evidence="1">Multi-pass membrane protein</topology>
    </subcellularLocation>
</comment>
<dbReference type="PANTHER" id="PTHR43652:SF6">
    <property type="entry name" value="ARGININE REPRESSOR"/>
    <property type="match status" value="1"/>
</dbReference>
<evidence type="ECO:0000313" key="7">
    <source>
        <dbReference type="EMBL" id="SER79679.1"/>
    </source>
</evidence>
<keyword evidence="4 6" id="KW-1133">Transmembrane helix</keyword>
<evidence type="ECO:0000256" key="6">
    <source>
        <dbReference type="SAM" id="Phobius"/>
    </source>
</evidence>
<organism evidence="7 8">
    <name type="scientific">Isobaculum melis</name>
    <dbReference type="NCBI Taxonomy" id="142588"/>
    <lineage>
        <taxon>Bacteria</taxon>
        <taxon>Bacillati</taxon>
        <taxon>Bacillota</taxon>
        <taxon>Bacilli</taxon>
        <taxon>Lactobacillales</taxon>
        <taxon>Carnobacteriaceae</taxon>
        <taxon>Isobaculum</taxon>
    </lineage>
</organism>
<proteinExistence type="predicted"/>
<keyword evidence="2" id="KW-1003">Cell membrane</keyword>
<dbReference type="RefSeq" id="WP_092651566.1">
    <property type="nucleotide sequence ID" value="NZ_FOHA01000006.1"/>
</dbReference>
<dbReference type="GO" id="GO:0005886">
    <property type="term" value="C:plasma membrane"/>
    <property type="evidence" value="ECO:0007669"/>
    <property type="project" value="UniProtKB-SubCell"/>
</dbReference>
<feature type="transmembrane region" description="Helical" evidence="6">
    <location>
        <begin position="12"/>
        <end position="32"/>
    </location>
</feature>
<feature type="transmembrane region" description="Helical" evidence="6">
    <location>
        <begin position="481"/>
        <end position="499"/>
    </location>
</feature>
<feature type="transmembrane region" description="Helical" evidence="6">
    <location>
        <begin position="121"/>
        <end position="139"/>
    </location>
</feature>
<feature type="transmembrane region" description="Helical" evidence="6">
    <location>
        <begin position="387"/>
        <end position="404"/>
    </location>
</feature>
<feature type="transmembrane region" description="Helical" evidence="6">
    <location>
        <begin position="409"/>
        <end position="429"/>
    </location>
</feature>
<feature type="transmembrane region" description="Helical" evidence="6">
    <location>
        <begin position="321"/>
        <end position="339"/>
    </location>
</feature>
<dbReference type="STRING" id="142588.SAMN04488559_10684"/>
<dbReference type="PANTHER" id="PTHR43652">
    <property type="entry name" value="BASIC AMINO ACID ANTIPORTER YFCC-RELATED"/>
    <property type="match status" value="1"/>
</dbReference>
<accession>A0A1H9S689</accession>
<evidence type="ECO:0000256" key="2">
    <source>
        <dbReference type="ARBA" id="ARBA00022475"/>
    </source>
</evidence>
<keyword evidence="5 6" id="KW-0472">Membrane</keyword>
<name>A0A1H9S689_9LACT</name>
<dbReference type="OrthoDB" id="255482at2"/>
<feature type="transmembrane region" description="Helical" evidence="6">
    <location>
        <begin position="261"/>
        <end position="279"/>
    </location>
</feature>
<feature type="transmembrane region" description="Helical" evidence="6">
    <location>
        <begin position="346"/>
        <end position="367"/>
    </location>
</feature>
<dbReference type="InterPro" id="IPR018385">
    <property type="entry name" value="C4_dicarb_anaerob_car-like"/>
</dbReference>
<gene>
    <name evidence="7" type="ORF">SAMN04488559_10684</name>
</gene>
<feature type="transmembrane region" description="Helical" evidence="6">
    <location>
        <begin position="79"/>
        <end position="100"/>
    </location>
</feature>
<dbReference type="Proteomes" id="UP000198948">
    <property type="component" value="Unassembled WGS sequence"/>
</dbReference>
<keyword evidence="8" id="KW-1185">Reference proteome</keyword>
<evidence type="ECO:0000256" key="1">
    <source>
        <dbReference type="ARBA" id="ARBA00004651"/>
    </source>
</evidence>
<feature type="transmembrane region" description="Helical" evidence="6">
    <location>
        <begin position="449"/>
        <end position="469"/>
    </location>
</feature>
<dbReference type="InterPro" id="IPR051679">
    <property type="entry name" value="DASS-Related_Transporters"/>
</dbReference>
<reference evidence="7 8" key="1">
    <citation type="submission" date="2016-10" db="EMBL/GenBank/DDBJ databases">
        <authorList>
            <person name="de Groot N.N."/>
        </authorList>
    </citation>
    <scope>NUCLEOTIDE SEQUENCE [LARGE SCALE GENOMIC DNA]</scope>
    <source>
        <strain evidence="7 8">DSM 13760</strain>
    </source>
</reference>
<feature type="transmembrane region" description="Helical" evidence="6">
    <location>
        <begin position="175"/>
        <end position="194"/>
    </location>
</feature>
<evidence type="ECO:0000313" key="8">
    <source>
        <dbReference type="Proteomes" id="UP000198948"/>
    </source>
</evidence>